<dbReference type="GO" id="GO:0007417">
    <property type="term" value="P:central nervous system development"/>
    <property type="evidence" value="ECO:0007669"/>
    <property type="project" value="TreeGrafter"/>
</dbReference>
<keyword evidence="6" id="KW-0373">Hyaluronic acid</keyword>
<keyword evidence="7" id="KW-0393">Immunoglobulin domain</keyword>
<evidence type="ECO:0000256" key="8">
    <source>
        <dbReference type="ARBA" id="ARBA00038272"/>
    </source>
</evidence>
<dbReference type="RefSeq" id="XP_030647300.1">
    <property type="nucleotide sequence ID" value="XM_030791440.1"/>
</dbReference>
<dbReference type="GO" id="GO:0002052">
    <property type="term" value="P:positive regulation of neuroblast proliferation"/>
    <property type="evidence" value="ECO:0007669"/>
    <property type="project" value="TreeGrafter"/>
</dbReference>
<dbReference type="InterPro" id="IPR000538">
    <property type="entry name" value="Link_dom"/>
</dbReference>
<reference evidence="14" key="1">
    <citation type="submission" date="2025-08" db="UniProtKB">
        <authorList>
            <consortium name="RefSeq"/>
        </authorList>
    </citation>
    <scope>IDENTIFICATION</scope>
</reference>
<dbReference type="Proteomes" id="UP000504632">
    <property type="component" value="Chromosome 14"/>
</dbReference>
<keyword evidence="2" id="KW-0964">Secreted</keyword>
<dbReference type="InterPro" id="IPR013106">
    <property type="entry name" value="Ig_V-set"/>
</dbReference>
<dbReference type="Pfam" id="PF00193">
    <property type="entry name" value="Xlink"/>
    <property type="match status" value="2"/>
</dbReference>
<dbReference type="FunFam" id="3.10.100.10:FF:000002">
    <property type="entry name" value="Hyaluronan proteoglycan link protein 1"/>
    <property type="match status" value="1"/>
</dbReference>
<comment type="similarity">
    <text evidence="8">Belongs to the HAPLN family.</text>
</comment>
<dbReference type="SMART" id="SM00445">
    <property type="entry name" value="LINK"/>
    <property type="match status" value="2"/>
</dbReference>
<dbReference type="GO" id="GO:0072534">
    <property type="term" value="C:perineuronal net"/>
    <property type="evidence" value="ECO:0007669"/>
    <property type="project" value="TreeGrafter"/>
</dbReference>
<dbReference type="InterPro" id="IPR016187">
    <property type="entry name" value="CTDL_fold"/>
</dbReference>
<feature type="disulfide bond" evidence="9">
    <location>
        <begin position="181"/>
        <end position="202"/>
    </location>
</feature>
<dbReference type="InterPro" id="IPR036179">
    <property type="entry name" value="Ig-like_dom_sf"/>
</dbReference>
<protein>
    <submittedName>
        <fullName evidence="14">Hyaluronan and proteoglycan link protein 1a</fullName>
    </submittedName>
</protein>
<feature type="domain" description="Link" evidence="12">
    <location>
        <begin position="234"/>
        <end position="326"/>
    </location>
</feature>
<evidence type="ECO:0000256" key="9">
    <source>
        <dbReference type="PROSITE-ProRule" id="PRU00323"/>
    </source>
</evidence>
<dbReference type="GO" id="GO:0045202">
    <property type="term" value="C:synapse"/>
    <property type="evidence" value="ECO:0007669"/>
    <property type="project" value="TreeGrafter"/>
</dbReference>
<dbReference type="InterPro" id="IPR013783">
    <property type="entry name" value="Ig-like_fold"/>
</dbReference>
<evidence type="ECO:0000259" key="12">
    <source>
        <dbReference type="PROSITE" id="PS50963"/>
    </source>
</evidence>
<dbReference type="InterPro" id="IPR007110">
    <property type="entry name" value="Ig-like_dom"/>
</dbReference>
<dbReference type="GO" id="GO:0005615">
    <property type="term" value="C:extracellular space"/>
    <property type="evidence" value="ECO:0007669"/>
    <property type="project" value="TreeGrafter"/>
</dbReference>
<dbReference type="InterPro" id="IPR016186">
    <property type="entry name" value="C-type_lectin-like/link_sf"/>
</dbReference>
<accession>A0A6J2WSS0</accession>
<keyword evidence="10" id="KW-0732">Signal</keyword>
<dbReference type="Gene3D" id="3.10.100.10">
    <property type="entry name" value="Mannose-Binding Protein A, subunit A"/>
    <property type="match status" value="2"/>
</dbReference>
<keyword evidence="5 9" id="KW-1015">Disulfide bond</keyword>
<gene>
    <name evidence="14" type="primary">hapln1a</name>
</gene>
<evidence type="ECO:0000256" key="7">
    <source>
        <dbReference type="ARBA" id="ARBA00023319"/>
    </source>
</evidence>
<dbReference type="GO" id="GO:0007155">
    <property type="term" value="P:cell adhesion"/>
    <property type="evidence" value="ECO:0007669"/>
    <property type="project" value="InterPro"/>
</dbReference>
<name>A0A6J2WSS0_CHACN</name>
<dbReference type="PANTHER" id="PTHR22804">
    <property type="entry name" value="AGGRECAN/VERSICAN PROTEOGLYCAN"/>
    <property type="match status" value="1"/>
</dbReference>
<evidence type="ECO:0000256" key="3">
    <source>
        <dbReference type="ARBA" id="ARBA00022530"/>
    </source>
</evidence>
<proteinExistence type="inferred from homology"/>
<dbReference type="CDD" id="cd03519">
    <property type="entry name" value="Link_domain_HAPLN_module_2"/>
    <property type="match status" value="1"/>
</dbReference>
<sequence length="329" mass="37611">MITILSLALISLNLVNHVYSKKKRLIVFANRGDNVTLPCRLYRTSSPSFGGTGRRVKWTKLSDDDTETDVLVSMGFYKKSYGNYQNRVYLQEADDNDASLVITNVNIDDYGRYRCVVIHGMDDNTVDVELQLQGVVFPYFPRLGRYNFNFHDGERACLEQDAEIASFEQLYEAWRDGLDWCNAGWLSDGTVQYPINTPREPCGGKTGAGVRNYGPRDKTTSLYDVFCFTPGFRGRFYYLIQPERLNFDEAVQACEDDGAEIAKVAHMYAAWKLQGYDRCDAGWLADGSVRYPISQPRRNCSPTEKAVRFVGFPNKKQKLYGVYCYKEQQ</sequence>
<dbReference type="GO" id="GO:0005540">
    <property type="term" value="F:hyaluronic acid binding"/>
    <property type="evidence" value="ECO:0007669"/>
    <property type="project" value="UniProtKB-KW"/>
</dbReference>
<evidence type="ECO:0000256" key="2">
    <source>
        <dbReference type="ARBA" id="ARBA00022525"/>
    </source>
</evidence>
<keyword evidence="3" id="KW-0272">Extracellular matrix</keyword>
<dbReference type="PRINTS" id="PR01265">
    <property type="entry name" value="LINKMODULE"/>
</dbReference>
<evidence type="ECO:0000313" key="13">
    <source>
        <dbReference type="Proteomes" id="UP000504632"/>
    </source>
</evidence>
<dbReference type="CTD" id="493635"/>
<evidence type="ECO:0000256" key="6">
    <source>
        <dbReference type="ARBA" id="ARBA00023290"/>
    </source>
</evidence>
<feature type="chain" id="PRO_5026789211" evidence="10">
    <location>
        <begin position="21"/>
        <end position="329"/>
    </location>
</feature>
<dbReference type="PROSITE" id="PS01241">
    <property type="entry name" value="LINK_1"/>
    <property type="match status" value="2"/>
</dbReference>
<dbReference type="SMART" id="SM00409">
    <property type="entry name" value="IG"/>
    <property type="match status" value="1"/>
</dbReference>
<evidence type="ECO:0000256" key="1">
    <source>
        <dbReference type="ARBA" id="ARBA00004498"/>
    </source>
</evidence>
<dbReference type="CDD" id="cd05877">
    <property type="entry name" value="Ig_LP_like"/>
    <property type="match status" value="1"/>
</dbReference>
<keyword evidence="4" id="KW-0677">Repeat</keyword>
<comment type="subcellular location">
    <subcellularLocation>
        <location evidence="1">Secreted</location>
        <location evidence="1">Extracellular space</location>
        <location evidence="1">Extracellular matrix</location>
    </subcellularLocation>
</comment>
<dbReference type="PANTHER" id="PTHR22804:SF58">
    <property type="entry name" value="HYALURONAN AND PROTEOGLYCAN LINK PROTEIN 1 ISOFORM 1 PRECURSOR"/>
    <property type="match status" value="1"/>
</dbReference>
<feature type="disulfide bond" evidence="9">
    <location>
        <begin position="279"/>
        <end position="300"/>
    </location>
</feature>
<dbReference type="FunFam" id="3.10.100.10:FF:000001">
    <property type="entry name" value="Hyaluronan proteoglycan link protein 1"/>
    <property type="match status" value="1"/>
</dbReference>
<feature type="signal peptide" evidence="10">
    <location>
        <begin position="1"/>
        <end position="20"/>
    </location>
</feature>
<evidence type="ECO:0000313" key="14">
    <source>
        <dbReference type="RefSeq" id="XP_030647300.1"/>
    </source>
</evidence>
<dbReference type="PROSITE" id="PS50963">
    <property type="entry name" value="LINK_2"/>
    <property type="match status" value="2"/>
</dbReference>
<dbReference type="AlphaFoldDB" id="A0A6J2WSS0"/>
<dbReference type="SUPFAM" id="SSF48726">
    <property type="entry name" value="Immunoglobulin"/>
    <property type="match status" value="1"/>
</dbReference>
<dbReference type="InterPro" id="IPR003599">
    <property type="entry name" value="Ig_sub"/>
</dbReference>
<dbReference type="GO" id="GO:0010001">
    <property type="term" value="P:glial cell differentiation"/>
    <property type="evidence" value="ECO:0007669"/>
    <property type="project" value="TreeGrafter"/>
</dbReference>
<dbReference type="GO" id="GO:0001501">
    <property type="term" value="P:skeletal system development"/>
    <property type="evidence" value="ECO:0007669"/>
    <property type="project" value="TreeGrafter"/>
</dbReference>
<evidence type="ECO:0000256" key="4">
    <source>
        <dbReference type="ARBA" id="ARBA00022737"/>
    </source>
</evidence>
<dbReference type="SUPFAM" id="SSF56436">
    <property type="entry name" value="C-type lectin-like"/>
    <property type="match status" value="2"/>
</dbReference>
<evidence type="ECO:0000256" key="5">
    <source>
        <dbReference type="ARBA" id="ARBA00023157"/>
    </source>
</evidence>
<dbReference type="Gene3D" id="2.60.40.10">
    <property type="entry name" value="Immunoglobulins"/>
    <property type="match status" value="1"/>
</dbReference>
<evidence type="ECO:0000259" key="11">
    <source>
        <dbReference type="PROSITE" id="PS50835"/>
    </source>
</evidence>
<dbReference type="Pfam" id="PF07686">
    <property type="entry name" value="V-set"/>
    <property type="match status" value="1"/>
</dbReference>
<evidence type="ECO:0000256" key="10">
    <source>
        <dbReference type="SAM" id="SignalP"/>
    </source>
</evidence>
<dbReference type="InterPro" id="IPR050691">
    <property type="entry name" value="Hyaluronan_bind_Proteoglycan"/>
</dbReference>
<dbReference type="GeneID" id="115827560"/>
<keyword evidence="13" id="KW-1185">Reference proteome</keyword>
<dbReference type="PROSITE" id="PS50835">
    <property type="entry name" value="IG_LIKE"/>
    <property type="match status" value="1"/>
</dbReference>
<dbReference type="CDD" id="cd03518">
    <property type="entry name" value="Link_domain_HAPLN_module_1"/>
    <property type="match status" value="1"/>
</dbReference>
<feature type="domain" description="Ig-like" evidence="11">
    <location>
        <begin position="32"/>
        <end position="131"/>
    </location>
</feature>
<comment type="caution">
    <text evidence="9">Lacks conserved residue(s) required for the propagation of feature annotation.</text>
</comment>
<organism evidence="13 14">
    <name type="scientific">Chanos chanos</name>
    <name type="common">Milkfish</name>
    <name type="synonym">Mugil chanos</name>
    <dbReference type="NCBI Taxonomy" id="29144"/>
    <lineage>
        <taxon>Eukaryota</taxon>
        <taxon>Metazoa</taxon>
        <taxon>Chordata</taxon>
        <taxon>Craniata</taxon>
        <taxon>Vertebrata</taxon>
        <taxon>Euteleostomi</taxon>
        <taxon>Actinopterygii</taxon>
        <taxon>Neopterygii</taxon>
        <taxon>Teleostei</taxon>
        <taxon>Ostariophysi</taxon>
        <taxon>Gonorynchiformes</taxon>
        <taxon>Chanidae</taxon>
        <taxon>Chanos</taxon>
    </lineage>
</organism>
<dbReference type="FunCoup" id="A0A6J2WSS0">
    <property type="interactions" value="2"/>
</dbReference>
<dbReference type="SMART" id="SM00406">
    <property type="entry name" value="IGv"/>
    <property type="match status" value="1"/>
</dbReference>
<dbReference type="OrthoDB" id="5359219at2759"/>
<dbReference type="InParanoid" id="A0A6J2WSS0"/>
<feature type="domain" description="Link" evidence="12">
    <location>
        <begin position="135"/>
        <end position="229"/>
    </location>
</feature>